<evidence type="ECO:0000313" key="2">
    <source>
        <dbReference type="Proteomes" id="UP001485043"/>
    </source>
</evidence>
<protein>
    <submittedName>
        <fullName evidence="1">Uncharacterized protein</fullName>
    </submittedName>
</protein>
<comment type="caution">
    <text evidence="1">The sequence shown here is derived from an EMBL/GenBank/DDBJ whole genome shotgun (WGS) entry which is preliminary data.</text>
</comment>
<sequence length="139" mass="15836">MALSHNALRDSNIDVLAAILAKLPTAQLFHMSQECTARHWQPARRPRGSQAVLRIFPWRSLWRQHACRACGHVGEFPVRTTHQGHGMAYLLCRRCTGKDWVQKRLANSTLYVDLVGLTGKRLLRKQRGPKNSRFAELGL</sequence>
<evidence type="ECO:0000313" key="1">
    <source>
        <dbReference type="EMBL" id="KAK9840714.1"/>
    </source>
</evidence>
<keyword evidence="2" id="KW-1185">Reference proteome</keyword>
<organism evidence="1 2">
    <name type="scientific">Apatococcus fuscideae</name>
    <dbReference type="NCBI Taxonomy" id="2026836"/>
    <lineage>
        <taxon>Eukaryota</taxon>
        <taxon>Viridiplantae</taxon>
        <taxon>Chlorophyta</taxon>
        <taxon>core chlorophytes</taxon>
        <taxon>Trebouxiophyceae</taxon>
        <taxon>Chlorellales</taxon>
        <taxon>Chlorellaceae</taxon>
        <taxon>Apatococcus</taxon>
    </lineage>
</organism>
<name>A0AAW1S4M7_9CHLO</name>
<gene>
    <name evidence="1" type="ORF">WJX84_005369</name>
</gene>
<dbReference type="Proteomes" id="UP001485043">
    <property type="component" value="Unassembled WGS sequence"/>
</dbReference>
<dbReference type="AlphaFoldDB" id="A0AAW1S4M7"/>
<accession>A0AAW1S4M7</accession>
<reference evidence="1 2" key="1">
    <citation type="journal article" date="2024" name="Nat. Commun.">
        <title>Phylogenomics reveals the evolutionary origins of lichenization in chlorophyte algae.</title>
        <authorList>
            <person name="Puginier C."/>
            <person name="Libourel C."/>
            <person name="Otte J."/>
            <person name="Skaloud P."/>
            <person name="Haon M."/>
            <person name="Grisel S."/>
            <person name="Petersen M."/>
            <person name="Berrin J.G."/>
            <person name="Delaux P.M."/>
            <person name="Dal Grande F."/>
            <person name="Keller J."/>
        </authorList>
    </citation>
    <scope>NUCLEOTIDE SEQUENCE [LARGE SCALE GENOMIC DNA]</scope>
    <source>
        <strain evidence="1 2">SAG 2523</strain>
    </source>
</reference>
<dbReference type="EMBL" id="JALJOV010001798">
    <property type="protein sequence ID" value="KAK9840714.1"/>
    <property type="molecule type" value="Genomic_DNA"/>
</dbReference>
<proteinExistence type="predicted"/>